<dbReference type="Pfam" id="PF07680">
    <property type="entry name" value="DoxA"/>
    <property type="match status" value="1"/>
</dbReference>
<dbReference type="InterPro" id="IPR011636">
    <property type="entry name" value="DoxA"/>
</dbReference>
<organism evidence="2">
    <name type="scientific">mine drainage metagenome</name>
    <dbReference type="NCBI Taxonomy" id="410659"/>
    <lineage>
        <taxon>unclassified sequences</taxon>
        <taxon>metagenomes</taxon>
        <taxon>ecological metagenomes</taxon>
    </lineage>
</organism>
<comment type="caution">
    <text evidence="2">The sequence shown here is derived from an EMBL/GenBank/DDBJ whole genome shotgun (WGS) entry which is preliminary data.</text>
</comment>
<proteinExistence type="predicted"/>
<dbReference type="EMBL" id="AUZX01002969">
    <property type="protein sequence ID" value="EQD75222.1"/>
    <property type="molecule type" value="Genomic_DNA"/>
</dbReference>
<reference evidence="2" key="2">
    <citation type="journal article" date="2014" name="ISME J.">
        <title>Microbial stratification in low pH oxic and suboxic macroscopic growths along an acid mine drainage.</title>
        <authorList>
            <person name="Mendez-Garcia C."/>
            <person name="Mesa V."/>
            <person name="Sprenger R.R."/>
            <person name="Richter M."/>
            <person name="Diez M.S."/>
            <person name="Solano J."/>
            <person name="Bargiela R."/>
            <person name="Golyshina O.V."/>
            <person name="Manteca A."/>
            <person name="Ramos J.L."/>
            <person name="Gallego J.R."/>
            <person name="Llorente I."/>
            <person name="Martins Dos Santos V.A."/>
            <person name="Jensen O.N."/>
            <person name="Pelaez A.I."/>
            <person name="Sanchez J."/>
            <person name="Ferrer M."/>
        </authorList>
    </citation>
    <scope>NUCLEOTIDE SEQUENCE</scope>
</reference>
<gene>
    <name evidence="2" type="ORF">B1A_04074</name>
</gene>
<name>T1BZS4_9ZZZZ</name>
<feature type="domain" description="Thiosulphate:quinone oxidoreductase small subunit DoxA" evidence="1">
    <location>
        <begin position="74"/>
        <end position="203"/>
    </location>
</feature>
<evidence type="ECO:0000259" key="1">
    <source>
        <dbReference type="Pfam" id="PF07680"/>
    </source>
</evidence>
<protein>
    <submittedName>
        <fullName evidence="2">TQO small subunit DoxD</fullName>
    </submittedName>
</protein>
<sequence length="213" mass="22782">SANFAMGVALFLAGAGAYSVDAWLQNRRPELAQSAWFQWLGSAPWPFARLERWSLIGTAATVLFVVLTYNYYRGSVLTPFHGGPVSPAVHHISLSAGRLNSDGSVRFTAYLDAGTPAVPENVVRAELVGRDGIPVEHWSGAALAALPASTFVNDYRYNRFGPGYAGITAKVGARATITLPPARSGLSITPGRYQLVLHSVDGHPFTLALTADR</sequence>
<accession>T1BZS4</accession>
<reference evidence="2" key="1">
    <citation type="submission" date="2013-08" db="EMBL/GenBank/DDBJ databases">
        <authorList>
            <person name="Mendez C."/>
            <person name="Richter M."/>
            <person name="Ferrer M."/>
            <person name="Sanchez J."/>
        </authorList>
    </citation>
    <scope>NUCLEOTIDE SEQUENCE</scope>
</reference>
<evidence type="ECO:0000313" key="2">
    <source>
        <dbReference type="EMBL" id="EQD75222.1"/>
    </source>
</evidence>
<dbReference type="AlphaFoldDB" id="T1BZS4"/>
<feature type="non-terminal residue" evidence="2">
    <location>
        <position position="1"/>
    </location>
</feature>